<organism evidence="1 2">
    <name type="scientific">Acaulospora colombiana</name>
    <dbReference type="NCBI Taxonomy" id="27376"/>
    <lineage>
        <taxon>Eukaryota</taxon>
        <taxon>Fungi</taxon>
        <taxon>Fungi incertae sedis</taxon>
        <taxon>Mucoromycota</taxon>
        <taxon>Glomeromycotina</taxon>
        <taxon>Glomeromycetes</taxon>
        <taxon>Diversisporales</taxon>
        <taxon>Acaulosporaceae</taxon>
        <taxon>Acaulospora</taxon>
    </lineage>
</organism>
<protein>
    <submittedName>
        <fullName evidence="1">6630_t:CDS:1</fullName>
    </submittedName>
</protein>
<keyword evidence="2" id="KW-1185">Reference proteome</keyword>
<name>A0ACA9LZZ3_9GLOM</name>
<dbReference type="Proteomes" id="UP000789525">
    <property type="component" value="Unassembled WGS sequence"/>
</dbReference>
<evidence type="ECO:0000313" key="1">
    <source>
        <dbReference type="EMBL" id="CAG8561802.1"/>
    </source>
</evidence>
<evidence type="ECO:0000313" key="2">
    <source>
        <dbReference type="Proteomes" id="UP000789525"/>
    </source>
</evidence>
<gene>
    <name evidence="1" type="ORF">ACOLOM_LOCUS5265</name>
</gene>
<comment type="caution">
    <text evidence="1">The sequence shown here is derived from an EMBL/GenBank/DDBJ whole genome shotgun (WGS) entry which is preliminary data.</text>
</comment>
<sequence>MTRIFLSVRSRMENEGGISFTEFSYQLLQAYDFWHLYNYFDCRVQLGGSDQWGNITTGIDLIHKKRIFNITGINRSETTNNTDHKKEEDAFGITTPLLLTSSGEKFGKSAGNAVWLDDKMTSAYEFYQESPEKYYAQEKLASEMTEMVHGLAGLQRARVATDIIFGIPIRNMRSRDVTEAFSNDPQHLISLNRKEILDCTIDRVAVVAGACKSRSEANKLIKSGGLYLNNERIGDPQYKLVEEDLLEGMLFVFRTGKSNYRLVKIID</sequence>
<proteinExistence type="predicted"/>
<reference evidence="1" key="1">
    <citation type="submission" date="2021-06" db="EMBL/GenBank/DDBJ databases">
        <authorList>
            <person name="Kallberg Y."/>
            <person name="Tangrot J."/>
            <person name="Rosling A."/>
        </authorList>
    </citation>
    <scope>NUCLEOTIDE SEQUENCE</scope>
    <source>
        <strain evidence="1">CL356</strain>
    </source>
</reference>
<accession>A0ACA9LZZ3</accession>
<dbReference type="EMBL" id="CAJVPT010009446">
    <property type="protein sequence ID" value="CAG8561802.1"/>
    <property type="molecule type" value="Genomic_DNA"/>
</dbReference>